<evidence type="ECO:0000256" key="1">
    <source>
        <dbReference type="SAM" id="Phobius"/>
    </source>
</evidence>
<dbReference type="InterPro" id="IPR006530">
    <property type="entry name" value="YD"/>
</dbReference>
<name>A0A1N7PUT6_9BACT</name>
<protein>
    <submittedName>
        <fullName evidence="2">YD repeat-containing protein</fullName>
    </submittedName>
</protein>
<dbReference type="NCBIfam" id="TIGR01643">
    <property type="entry name" value="YD_repeat_2x"/>
    <property type="match status" value="1"/>
</dbReference>
<keyword evidence="1" id="KW-0812">Transmembrane</keyword>
<keyword evidence="1" id="KW-0472">Membrane</keyword>
<dbReference type="OrthoDB" id="9814627at2"/>
<feature type="transmembrane region" description="Helical" evidence="1">
    <location>
        <begin position="12"/>
        <end position="29"/>
    </location>
</feature>
<dbReference type="EMBL" id="FTOP01000021">
    <property type="protein sequence ID" value="SIT14207.1"/>
    <property type="molecule type" value="Genomic_DNA"/>
</dbReference>
<organism evidence="2 3">
    <name type="scientific">Belliella pelovolcani</name>
    <dbReference type="NCBI Taxonomy" id="529505"/>
    <lineage>
        <taxon>Bacteria</taxon>
        <taxon>Pseudomonadati</taxon>
        <taxon>Bacteroidota</taxon>
        <taxon>Cytophagia</taxon>
        <taxon>Cytophagales</taxon>
        <taxon>Cyclobacteriaceae</taxon>
        <taxon>Belliella</taxon>
    </lineage>
</organism>
<gene>
    <name evidence="2" type="ORF">SAMN05421761_1215</name>
</gene>
<dbReference type="AlphaFoldDB" id="A0A1N7PUT6"/>
<evidence type="ECO:0000313" key="3">
    <source>
        <dbReference type="Proteomes" id="UP000186026"/>
    </source>
</evidence>
<sequence length="1056" mass="117356">MDLQTKTSSHLSFLLASMVLVNLALFLMPNKSHSRQSDVDSKLPPIGVDTTNLQMQSFNFNSNLIPLDYNLKVQSPQAAALAKFSDSPIDHTSGTVSLSIPIYEISLPGLTVPVRLDYSASGIKVDEVASNVGIGWVLNAGGMISRSTVNRPDMGSFRAFPDNPSTFFPNNVFTFDDAYPGGNQTPYEWLKLNLEGCIDFEPDFYSFSFLGKSGKLMDFQSGNFIPYPYQRTVFTGNTAKDEFGNIYIFDVVEGSNSTNNCPQPGLTGCPIVGGSETRFLSRIVTANRDTVNFEYLNESYNYAHSVVESRYRTITTGQGCTTSEQLDEMCIAYNNVNAKVLSKITSNRGHEISFKFKQSNRTDLAGSKALDSVLVKYEGVTIKKAKLHTGYFSAGISSKFGLNFPAEIGYRLKLDSVRMDDELYVFQYNPGLPARLHFGQDFYGYFNGLDPATMIPTLSTPVVYSGANRSSSESHTAMGMLNRVIYPTGGSTTFAYELNPGMGGLRLKEVNMYTDTGILAINKLYSYAGAFQIGMLGSHSFYQTKTQRQSPIDQWPFSLVCDYAVLSNQASDFYSVWPRTVRYSQVTETVQQGDTSGKTVYHFTSPQNIQDRPSDFTVQADNSVYTGLPLKTEYYAKTGSAFHIINLDSTVYKVYYDGTLNSNSQQRFTKVLKATLRESEIEETMFNPFYPARFDYFFYDYFSALLAPIKKISKTFHPDPSNNTFTSTLSELSHDPVYATLLEETFQDVDGKVYSRKFRYPYQFSSSVYQEMTSNNMVGIPLMQLDFLDGNAFSGVMKPVMKSGERYLASGIFMFEPASPLAYTFPTISPNQSLANWRQQVSDTQYDGYGNLTGFSENGVGKVIRYDHKGLLPVLEATNTTTADVAYTSFETNEKGGWTYSGTPTNLNDAMTGSRVYPFTAGTNITRSVSASSATPFVVSFWAKSFSGAGTVTANGTTTAINSSSWQFVTRTITTSGTLTISGSNAMIDDLRLHPLNAQIKTYTHRPLVGISSVTEADGTVQRFQYDANRRLWRIFDDKGNILSQYEYRYKSGPLL</sequence>
<keyword evidence="3" id="KW-1185">Reference proteome</keyword>
<evidence type="ECO:0000313" key="2">
    <source>
        <dbReference type="EMBL" id="SIT14207.1"/>
    </source>
</evidence>
<dbReference type="STRING" id="529505.SAMN05421761_1215"/>
<dbReference type="RefSeq" id="WP_076502895.1">
    <property type="nucleotide sequence ID" value="NZ_FTOP01000021.1"/>
</dbReference>
<accession>A0A1N7PUT6</accession>
<proteinExistence type="predicted"/>
<dbReference type="Proteomes" id="UP000186026">
    <property type="component" value="Unassembled WGS sequence"/>
</dbReference>
<reference evidence="3" key="1">
    <citation type="submission" date="2017-01" db="EMBL/GenBank/DDBJ databases">
        <authorList>
            <person name="Varghese N."/>
            <person name="Submissions S."/>
        </authorList>
    </citation>
    <scope>NUCLEOTIDE SEQUENCE [LARGE SCALE GENOMIC DNA]</scope>
    <source>
        <strain evidence="3">DSM 46698</strain>
    </source>
</reference>
<keyword evidence="1" id="KW-1133">Transmembrane helix</keyword>